<dbReference type="Proteomes" id="UP001295444">
    <property type="component" value="Chromosome 12"/>
</dbReference>
<dbReference type="EMBL" id="OW240923">
    <property type="protein sequence ID" value="CAH2324828.1"/>
    <property type="molecule type" value="Genomic_DNA"/>
</dbReference>
<dbReference type="AlphaFoldDB" id="A0AAD1TIT1"/>
<proteinExistence type="predicted"/>
<keyword evidence="2" id="KW-1185">Reference proteome</keyword>
<evidence type="ECO:0000313" key="2">
    <source>
        <dbReference type="Proteomes" id="UP001295444"/>
    </source>
</evidence>
<evidence type="ECO:0000313" key="1">
    <source>
        <dbReference type="EMBL" id="CAH2324828.1"/>
    </source>
</evidence>
<gene>
    <name evidence="1" type="ORF">PECUL_23A002407</name>
</gene>
<reference evidence="1" key="1">
    <citation type="submission" date="2022-03" db="EMBL/GenBank/DDBJ databases">
        <authorList>
            <person name="Alioto T."/>
            <person name="Alioto T."/>
            <person name="Gomez Garrido J."/>
        </authorList>
    </citation>
    <scope>NUCLEOTIDE SEQUENCE</scope>
</reference>
<sequence length="99" mass="11187">MMSLMFPSFSLLSPGHIFQVCSALHCIGEMDHLALFLWSLPPQVSASLSMSETFSRGENARSYITVGEDRTKKTNCLKVTNWYKNRRQRDRAATSKTGL</sequence>
<organism evidence="1 2">
    <name type="scientific">Pelobates cultripes</name>
    <name type="common">Western spadefoot toad</name>
    <dbReference type="NCBI Taxonomy" id="61616"/>
    <lineage>
        <taxon>Eukaryota</taxon>
        <taxon>Metazoa</taxon>
        <taxon>Chordata</taxon>
        <taxon>Craniata</taxon>
        <taxon>Vertebrata</taxon>
        <taxon>Euteleostomi</taxon>
        <taxon>Amphibia</taxon>
        <taxon>Batrachia</taxon>
        <taxon>Anura</taxon>
        <taxon>Pelobatoidea</taxon>
        <taxon>Pelobatidae</taxon>
        <taxon>Pelobates</taxon>
    </lineage>
</organism>
<accession>A0AAD1TIT1</accession>
<protein>
    <submittedName>
        <fullName evidence="1">Uncharacterized protein</fullName>
    </submittedName>
</protein>
<name>A0AAD1TIT1_PELCU</name>